<protein>
    <submittedName>
        <fullName evidence="11">Unannotated protein</fullName>
    </submittedName>
</protein>
<dbReference type="InterPro" id="IPR010979">
    <property type="entry name" value="Ribosomal_uS13-like_H2TH"/>
</dbReference>
<dbReference type="GO" id="GO:0006284">
    <property type="term" value="P:base-excision repair"/>
    <property type="evidence" value="ECO:0007669"/>
    <property type="project" value="InterPro"/>
</dbReference>
<keyword evidence="9" id="KW-0326">Glycosidase</keyword>
<dbReference type="SMART" id="SM01232">
    <property type="entry name" value="H2TH"/>
    <property type="match status" value="1"/>
</dbReference>
<evidence type="ECO:0000256" key="8">
    <source>
        <dbReference type="ARBA" id="ARBA00023268"/>
    </source>
</evidence>
<organism evidence="11">
    <name type="scientific">freshwater metagenome</name>
    <dbReference type="NCBI Taxonomy" id="449393"/>
    <lineage>
        <taxon>unclassified sequences</taxon>
        <taxon>metagenomes</taxon>
        <taxon>ecological metagenomes</taxon>
    </lineage>
</organism>
<dbReference type="GO" id="GO:0016829">
    <property type="term" value="F:lyase activity"/>
    <property type="evidence" value="ECO:0007669"/>
    <property type="project" value="UniProtKB-KW"/>
</dbReference>
<dbReference type="GO" id="GO:0003906">
    <property type="term" value="F:DNA-(apurinic or apyrimidinic site) endonuclease activity"/>
    <property type="evidence" value="ECO:0007669"/>
    <property type="project" value="InterPro"/>
</dbReference>
<dbReference type="Gene3D" id="3.20.190.10">
    <property type="entry name" value="MutM-like, N-terminal"/>
    <property type="match status" value="1"/>
</dbReference>
<gene>
    <name evidence="11" type="ORF">UFOPK1835_02300</name>
</gene>
<keyword evidence="5" id="KW-0238">DNA-binding</keyword>
<dbReference type="Pfam" id="PF06831">
    <property type="entry name" value="H2TH"/>
    <property type="match status" value="1"/>
</dbReference>
<dbReference type="PROSITE" id="PS51068">
    <property type="entry name" value="FPG_CAT"/>
    <property type="match status" value="1"/>
</dbReference>
<evidence type="ECO:0000256" key="5">
    <source>
        <dbReference type="ARBA" id="ARBA00023125"/>
    </source>
</evidence>
<evidence type="ECO:0000256" key="3">
    <source>
        <dbReference type="ARBA" id="ARBA00022763"/>
    </source>
</evidence>
<reference evidence="11" key="1">
    <citation type="submission" date="2020-05" db="EMBL/GenBank/DDBJ databases">
        <authorList>
            <person name="Chiriac C."/>
            <person name="Salcher M."/>
            <person name="Ghai R."/>
            <person name="Kavagutti S V."/>
        </authorList>
    </citation>
    <scope>NUCLEOTIDE SEQUENCE</scope>
</reference>
<evidence type="ECO:0000256" key="7">
    <source>
        <dbReference type="ARBA" id="ARBA00023239"/>
    </source>
</evidence>
<evidence type="ECO:0000256" key="1">
    <source>
        <dbReference type="ARBA" id="ARBA00001668"/>
    </source>
</evidence>
<dbReference type="SMART" id="SM00898">
    <property type="entry name" value="Fapy_DNA_glyco"/>
    <property type="match status" value="1"/>
</dbReference>
<dbReference type="InterPro" id="IPR012319">
    <property type="entry name" value="FPG_cat"/>
</dbReference>
<dbReference type="SUPFAM" id="SSF46946">
    <property type="entry name" value="S13-like H2TH domain"/>
    <property type="match status" value="1"/>
</dbReference>
<feature type="domain" description="Formamidopyrimidine-DNA glycosylase catalytic" evidence="10">
    <location>
        <begin position="2"/>
        <end position="126"/>
    </location>
</feature>
<evidence type="ECO:0000259" key="10">
    <source>
        <dbReference type="PROSITE" id="PS51068"/>
    </source>
</evidence>
<keyword evidence="3" id="KW-0227">DNA damage</keyword>
<evidence type="ECO:0000256" key="4">
    <source>
        <dbReference type="ARBA" id="ARBA00022801"/>
    </source>
</evidence>
<dbReference type="SUPFAM" id="SSF81624">
    <property type="entry name" value="N-terminal domain of MutM-like DNA repair proteins"/>
    <property type="match status" value="1"/>
</dbReference>
<keyword evidence="6" id="KW-0234">DNA repair</keyword>
<dbReference type="GO" id="GO:0003684">
    <property type="term" value="F:damaged DNA binding"/>
    <property type="evidence" value="ECO:0007669"/>
    <property type="project" value="InterPro"/>
</dbReference>
<keyword evidence="7" id="KW-0456">Lyase</keyword>
<evidence type="ECO:0000256" key="6">
    <source>
        <dbReference type="ARBA" id="ARBA00023204"/>
    </source>
</evidence>
<proteinExistence type="inferred from homology"/>
<accession>A0A6J6IWA9</accession>
<keyword evidence="8" id="KW-0511">Multifunctional enzyme</keyword>
<evidence type="ECO:0000256" key="9">
    <source>
        <dbReference type="ARBA" id="ARBA00023295"/>
    </source>
</evidence>
<dbReference type="GO" id="GO:0034039">
    <property type="term" value="F:8-oxo-7,8-dihydroguanine DNA N-glycosylase activity"/>
    <property type="evidence" value="ECO:0007669"/>
    <property type="project" value="TreeGrafter"/>
</dbReference>
<comment type="catalytic activity">
    <reaction evidence="1">
        <text>Hydrolysis of DNA containing ring-opened 7-methylguanine residues, releasing 2,6-diamino-4-hydroxy-5-(N-methyl)formamidopyrimidine.</text>
        <dbReference type="EC" id="3.2.2.23"/>
    </reaction>
</comment>
<dbReference type="InterPro" id="IPR035937">
    <property type="entry name" value="FPG_N"/>
</dbReference>
<evidence type="ECO:0000256" key="2">
    <source>
        <dbReference type="ARBA" id="ARBA00009409"/>
    </source>
</evidence>
<dbReference type="EMBL" id="CAEZUP010000187">
    <property type="protein sequence ID" value="CAB4628997.1"/>
    <property type="molecule type" value="Genomic_DNA"/>
</dbReference>
<dbReference type="AlphaFoldDB" id="A0A6J6IWA9"/>
<dbReference type="PANTHER" id="PTHR22993">
    <property type="entry name" value="FORMAMIDOPYRIMIDINE-DNA GLYCOSYLASE"/>
    <property type="match status" value="1"/>
</dbReference>
<sequence length="261" mass="28344">MPEMLEVEVYRRAAHAALGRRIIDISAPDAWFLKGGITAAAVGDALIGREFVADRRRGKLLLLDTSDDGPTLGLRFGMTGILELDGVDAIEALQYSTHRRNPEWERFVVHFDGGGALRLRDPRRLGGVELDPDEDRLGPDAGTVGVAELRSILAGSTSPLKARLMDQAKLAGLGNLLTDETLWRAGLDPARQSRSLDSDEVALLHGEMKRTLKDLGKRGGSHLGDLQQARQRGGICPRDGAALDRRTIGGRTTYSCPVHQI</sequence>
<name>A0A6J6IWA9_9ZZZZ</name>
<comment type="similarity">
    <text evidence="2">Belongs to the FPG family.</text>
</comment>
<dbReference type="InterPro" id="IPR015886">
    <property type="entry name" value="H2TH_FPG"/>
</dbReference>
<dbReference type="PANTHER" id="PTHR22993:SF9">
    <property type="entry name" value="FORMAMIDOPYRIMIDINE-DNA GLYCOSYLASE"/>
    <property type="match status" value="1"/>
</dbReference>
<dbReference type="Pfam" id="PF01149">
    <property type="entry name" value="Fapy_DNA_glyco"/>
    <property type="match status" value="1"/>
</dbReference>
<dbReference type="Gene3D" id="1.10.8.50">
    <property type="match status" value="1"/>
</dbReference>
<keyword evidence="4" id="KW-0378">Hydrolase</keyword>
<dbReference type="GO" id="GO:0008270">
    <property type="term" value="F:zinc ion binding"/>
    <property type="evidence" value="ECO:0007669"/>
    <property type="project" value="InterPro"/>
</dbReference>
<evidence type="ECO:0000313" key="11">
    <source>
        <dbReference type="EMBL" id="CAB4628997.1"/>
    </source>
</evidence>